<accession>A0ABR1S4J1</accession>
<feature type="compositionally biased region" description="Basic and acidic residues" evidence="1">
    <location>
        <begin position="279"/>
        <end position="290"/>
    </location>
</feature>
<comment type="caution">
    <text evidence="2">The sequence shown here is derived from an EMBL/GenBank/DDBJ whole genome shotgun (WGS) entry which is preliminary data.</text>
</comment>
<feature type="compositionally biased region" description="Basic and acidic residues" evidence="1">
    <location>
        <begin position="686"/>
        <end position="696"/>
    </location>
</feature>
<organism evidence="2 3">
    <name type="scientific">Apiospora marii</name>
    <dbReference type="NCBI Taxonomy" id="335849"/>
    <lineage>
        <taxon>Eukaryota</taxon>
        <taxon>Fungi</taxon>
        <taxon>Dikarya</taxon>
        <taxon>Ascomycota</taxon>
        <taxon>Pezizomycotina</taxon>
        <taxon>Sordariomycetes</taxon>
        <taxon>Xylariomycetidae</taxon>
        <taxon>Amphisphaeriales</taxon>
        <taxon>Apiosporaceae</taxon>
        <taxon>Apiospora</taxon>
    </lineage>
</organism>
<feature type="compositionally biased region" description="Basic and acidic residues" evidence="1">
    <location>
        <begin position="712"/>
        <end position="732"/>
    </location>
</feature>
<reference evidence="2 3" key="1">
    <citation type="submission" date="2023-01" db="EMBL/GenBank/DDBJ databases">
        <title>Analysis of 21 Apiospora genomes using comparative genomics revels a genus with tremendous synthesis potential of carbohydrate active enzymes and secondary metabolites.</title>
        <authorList>
            <person name="Sorensen T."/>
        </authorList>
    </citation>
    <scope>NUCLEOTIDE SEQUENCE [LARGE SCALE GENOMIC DNA]</scope>
    <source>
        <strain evidence="2 3">CBS 20057</strain>
    </source>
</reference>
<feature type="region of interest" description="Disordered" evidence="1">
    <location>
        <begin position="638"/>
        <end position="795"/>
    </location>
</feature>
<feature type="region of interest" description="Disordered" evidence="1">
    <location>
        <begin position="357"/>
        <end position="431"/>
    </location>
</feature>
<feature type="compositionally biased region" description="Acidic residues" evidence="1">
    <location>
        <begin position="41"/>
        <end position="51"/>
    </location>
</feature>
<evidence type="ECO:0000313" key="3">
    <source>
        <dbReference type="Proteomes" id="UP001396898"/>
    </source>
</evidence>
<keyword evidence="3" id="KW-1185">Reference proteome</keyword>
<dbReference type="EMBL" id="JAQQWI010000007">
    <property type="protein sequence ID" value="KAK8026739.1"/>
    <property type="molecule type" value="Genomic_DNA"/>
</dbReference>
<proteinExistence type="predicted"/>
<feature type="compositionally biased region" description="Basic and acidic residues" evidence="1">
    <location>
        <begin position="8"/>
        <end position="40"/>
    </location>
</feature>
<dbReference type="PANTHER" id="PTHR36847">
    <property type="entry name" value="AMIDOLIGASE ENZYME"/>
    <property type="match status" value="1"/>
</dbReference>
<feature type="region of interest" description="Disordered" evidence="1">
    <location>
        <begin position="1"/>
        <end position="69"/>
    </location>
</feature>
<feature type="compositionally biased region" description="Acidic residues" evidence="1">
    <location>
        <begin position="420"/>
        <end position="430"/>
    </location>
</feature>
<feature type="compositionally biased region" description="Low complexity" evidence="1">
    <location>
        <begin position="657"/>
        <end position="685"/>
    </location>
</feature>
<evidence type="ECO:0000313" key="2">
    <source>
        <dbReference type="EMBL" id="KAK8026739.1"/>
    </source>
</evidence>
<dbReference type="Pfam" id="PF12224">
    <property type="entry name" value="Amidoligase_2"/>
    <property type="match status" value="1"/>
</dbReference>
<dbReference type="Proteomes" id="UP001396898">
    <property type="component" value="Unassembled WGS sequence"/>
</dbReference>
<feature type="compositionally biased region" description="Pro residues" evidence="1">
    <location>
        <begin position="53"/>
        <end position="68"/>
    </location>
</feature>
<dbReference type="PANTHER" id="PTHR36847:SF1">
    <property type="entry name" value="AMIDOLIGASE ENZYME"/>
    <property type="match status" value="1"/>
</dbReference>
<sequence>MEGDEGEAERRRIEAEEKAFREAEERAVREAEEEAARAAEGEAEGEDDQNDEPPVPEAPLPPLPPPKPLTYGVEIEGLVHYIHHDEVDPLASVEGLPKPVRLPKPFWSKPIQEWIWDSMTQTLAAHGIPTRAITITIKEPTSAEHDMAQNRLRQVGTWIVTGDNSITRPTNPMYSFVGVEINTSAEIDTPESFAALQYGIQCLTSEYRIIVNESCGLHVHVGNGASLIPLESIRRISALLWSADRVIGVLHAPWRRIAAWSQSIRQATELATGHGHPHMLHDHINDHSVNSDDQSDGQSSEETRVQHDTSMFCRYVSGSVRFGERSTLWRECHRSEAIMARYDESRAAGGLCALARRRSSQDLPPERRGAVGPEEAEGSYSEPNHAFDFAVPPANERLPGPSGTSSRAESPETTASSESSDSDVLDPEDMESQREIVNRVADLPETPFAIPSAPRRFTTGRPRCAVAKALTRDEVAGIAFKHFTHIDTCDESMNAAARPPSALLPGVQRLLAAESSCEVAELLSLPHRVGQPNYNFDGYKCHNLQAAERHTIEFREAESSLDPRWVATWARICIGLTKFAIHAPNHAFMRVIMNCELAEKGRGEYDVVDLLNQIGLFPEAAIAAERLWANREDWGLTFSEGDGGGGGDDSDDRPDSDNPGNGPSPGNGLSPGDAPGPDSGSGPNDDSSRPDDKPKPDGNPSTGNDAGTGNSEKPEEPEQENDSDRDNDKADNESNESNASLDSIDKIDGLHSIDGDSSSSSSDDDENGDGNAAPAKRPTSTVIRPQLPRSVPTWA</sequence>
<name>A0ABR1S4J1_9PEZI</name>
<protein>
    <submittedName>
        <fullName evidence="2">Amidoligase enzyme-domain-containing protein</fullName>
    </submittedName>
</protein>
<evidence type="ECO:0000256" key="1">
    <source>
        <dbReference type="SAM" id="MobiDB-lite"/>
    </source>
</evidence>
<gene>
    <name evidence="2" type="ORF">PG991_003795</name>
</gene>
<feature type="compositionally biased region" description="Low complexity" evidence="1">
    <location>
        <begin position="404"/>
        <end position="419"/>
    </location>
</feature>
<dbReference type="InterPro" id="IPR022025">
    <property type="entry name" value="Amidoligase_2"/>
</dbReference>
<feature type="compositionally biased region" description="Basic and acidic residues" evidence="1">
    <location>
        <begin position="743"/>
        <end position="754"/>
    </location>
</feature>
<feature type="region of interest" description="Disordered" evidence="1">
    <location>
        <begin position="274"/>
        <end position="306"/>
    </location>
</feature>
<feature type="compositionally biased region" description="Polar residues" evidence="1">
    <location>
        <begin position="699"/>
        <end position="711"/>
    </location>
</feature>